<evidence type="ECO:0000259" key="1">
    <source>
        <dbReference type="Pfam" id="PF12728"/>
    </source>
</evidence>
<dbReference type="Pfam" id="PF12728">
    <property type="entry name" value="HTH_17"/>
    <property type="match status" value="1"/>
</dbReference>
<reference evidence="2" key="2">
    <citation type="submission" date="2021-04" db="EMBL/GenBank/DDBJ databases">
        <authorList>
            <person name="Gilroy R."/>
        </authorList>
    </citation>
    <scope>NUCLEOTIDE SEQUENCE</scope>
    <source>
        <strain evidence="2">ChiHjej8B7-3636</strain>
    </source>
</reference>
<name>A0A9D2H830_9MICO</name>
<proteinExistence type="predicted"/>
<feature type="domain" description="Helix-turn-helix" evidence="1">
    <location>
        <begin position="9"/>
        <end position="60"/>
    </location>
</feature>
<protein>
    <submittedName>
        <fullName evidence="2">Helix-turn-helix domain-containing protein</fullName>
    </submittedName>
</protein>
<evidence type="ECO:0000313" key="2">
    <source>
        <dbReference type="EMBL" id="HJA05260.1"/>
    </source>
</evidence>
<organism evidence="2 3">
    <name type="scientific">Candidatus Microbacterium stercoravium</name>
    <dbReference type="NCBI Taxonomy" id="2838697"/>
    <lineage>
        <taxon>Bacteria</taxon>
        <taxon>Bacillati</taxon>
        <taxon>Actinomycetota</taxon>
        <taxon>Actinomycetes</taxon>
        <taxon>Micrococcales</taxon>
        <taxon>Microbacteriaceae</taxon>
        <taxon>Microbacterium</taxon>
    </lineage>
</organism>
<dbReference type="Proteomes" id="UP000824220">
    <property type="component" value="Unassembled WGS sequence"/>
</dbReference>
<comment type="caution">
    <text evidence="2">The sequence shown here is derived from an EMBL/GenBank/DDBJ whole genome shotgun (WGS) entry which is preliminary data.</text>
</comment>
<evidence type="ECO:0000313" key="3">
    <source>
        <dbReference type="Proteomes" id="UP000824220"/>
    </source>
</evidence>
<dbReference type="NCBIfam" id="TIGR01764">
    <property type="entry name" value="excise"/>
    <property type="match status" value="1"/>
</dbReference>
<accession>A0A9D2H830</accession>
<gene>
    <name evidence="2" type="ORF">H9800_10430</name>
</gene>
<dbReference type="EMBL" id="DXAM01000140">
    <property type="protein sequence ID" value="HJA05260.1"/>
    <property type="molecule type" value="Genomic_DNA"/>
</dbReference>
<dbReference type="InterPro" id="IPR041657">
    <property type="entry name" value="HTH_17"/>
</dbReference>
<dbReference type="InterPro" id="IPR010093">
    <property type="entry name" value="SinI_DNA-bd"/>
</dbReference>
<dbReference type="GO" id="GO:0003677">
    <property type="term" value="F:DNA binding"/>
    <property type="evidence" value="ECO:0007669"/>
    <property type="project" value="InterPro"/>
</dbReference>
<dbReference type="AlphaFoldDB" id="A0A9D2H830"/>
<reference evidence="2" key="1">
    <citation type="journal article" date="2021" name="PeerJ">
        <title>Extensive microbial diversity within the chicken gut microbiome revealed by metagenomics and culture.</title>
        <authorList>
            <person name="Gilroy R."/>
            <person name="Ravi A."/>
            <person name="Getino M."/>
            <person name="Pursley I."/>
            <person name="Horton D.L."/>
            <person name="Alikhan N.F."/>
            <person name="Baker D."/>
            <person name="Gharbi K."/>
            <person name="Hall N."/>
            <person name="Watson M."/>
            <person name="Adriaenssens E.M."/>
            <person name="Foster-Nyarko E."/>
            <person name="Jarju S."/>
            <person name="Secka A."/>
            <person name="Antonio M."/>
            <person name="Oren A."/>
            <person name="Chaudhuri R.R."/>
            <person name="La Ragione R."/>
            <person name="Hildebrand F."/>
            <person name="Pallen M.J."/>
        </authorList>
    </citation>
    <scope>NUCLEOTIDE SEQUENCE</scope>
    <source>
        <strain evidence="2">ChiHjej8B7-3636</strain>
    </source>
</reference>
<sequence length="88" mass="9915">MSTDPGEQFFTPAQVAELLSITPDEVVALVHEGRLRGARLGAPEAWRIERASVSDYLDDQNELSRRHALWRQSNAASLPEVWGTHTRF</sequence>